<evidence type="ECO:0000256" key="1">
    <source>
        <dbReference type="SAM" id="MobiDB-lite"/>
    </source>
</evidence>
<feature type="region of interest" description="Disordered" evidence="1">
    <location>
        <begin position="193"/>
        <end position="213"/>
    </location>
</feature>
<feature type="region of interest" description="Disordered" evidence="1">
    <location>
        <begin position="22"/>
        <end position="41"/>
    </location>
</feature>
<name>A0ABR4QJ89_9CEST</name>
<dbReference type="EMBL" id="JAKROA010000002">
    <property type="protein sequence ID" value="KAL5109648.1"/>
    <property type="molecule type" value="Genomic_DNA"/>
</dbReference>
<comment type="caution">
    <text evidence="2">The sequence shown here is derived from an EMBL/GenBank/DDBJ whole genome shotgun (WGS) entry which is preliminary data.</text>
</comment>
<protein>
    <submittedName>
        <fullName evidence="2">Uncharacterized protein</fullName>
    </submittedName>
</protein>
<dbReference type="Proteomes" id="UP001651158">
    <property type="component" value="Unassembled WGS sequence"/>
</dbReference>
<feature type="region of interest" description="Disordered" evidence="1">
    <location>
        <begin position="346"/>
        <end position="365"/>
    </location>
</feature>
<sequence length="445" mass="49528">MGIQDNFSQCINKLYSKEAVENDMLQSAPPNQPPPSPPISKFDAFEKLQERIKAEILPKDSLESSSDWSVLDPDGNLFDVFSDKETFNAVLTSFFADKQLQKAALLGDILAQWRLSQRMEKTIFFRPCQRNLENPLISVLANESPENLPFIRSKHPTCPSQYLGLTYQPSCKHPSNLCLHSFSFARDSLIPAHSNQQKTHSEDKPKSISPRFNPTSQLMAVRTGFIQNDILRCSGRTLGHSSRRFPRKISLRDAGIQCRPLVENKLSGQIIQPSSCSVGVQSNFSSPLTSCGSQTSPLSKHRLHRCIAVQCNTLLPTSLPASSRPSLKIDKTQDFPRTDCLSVAGSPGNVEAEAGGKRRPMTWPTPRSTPCSSFTLVSSLPPSPEYSIRNQSHSHSLVYEERLHRDATLADLIAARSTCARKLELVEMMLQQKCVSSPFQKPSHP</sequence>
<accession>A0ABR4QJ89</accession>
<evidence type="ECO:0000313" key="3">
    <source>
        <dbReference type="Proteomes" id="UP001651158"/>
    </source>
</evidence>
<reference evidence="2 3" key="1">
    <citation type="journal article" date="2022" name="Front. Cell. Infect. Microbiol.">
        <title>The Genomes of Two Strains of Taenia crassiceps the Animal Model for the Study of Human Cysticercosis.</title>
        <authorList>
            <person name="Bobes R.J."/>
            <person name="Estrada K."/>
            <person name="Rios-Valencia D.G."/>
            <person name="Calderon-Gallegos A."/>
            <person name="de la Torre P."/>
            <person name="Carrero J.C."/>
            <person name="Sanchez-Flores A."/>
            <person name="Laclette J.P."/>
        </authorList>
    </citation>
    <scope>NUCLEOTIDE SEQUENCE [LARGE SCALE GENOMIC DNA]</scope>
    <source>
        <strain evidence="2">WFUcys</strain>
    </source>
</reference>
<proteinExistence type="predicted"/>
<organism evidence="2 3">
    <name type="scientific">Taenia crassiceps</name>
    <dbReference type="NCBI Taxonomy" id="6207"/>
    <lineage>
        <taxon>Eukaryota</taxon>
        <taxon>Metazoa</taxon>
        <taxon>Spiralia</taxon>
        <taxon>Lophotrochozoa</taxon>
        <taxon>Platyhelminthes</taxon>
        <taxon>Cestoda</taxon>
        <taxon>Eucestoda</taxon>
        <taxon>Cyclophyllidea</taxon>
        <taxon>Taeniidae</taxon>
        <taxon>Taenia</taxon>
    </lineage>
</organism>
<evidence type="ECO:0000313" key="2">
    <source>
        <dbReference type="EMBL" id="KAL5109648.1"/>
    </source>
</evidence>
<keyword evidence="3" id="KW-1185">Reference proteome</keyword>
<gene>
    <name evidence="2" type="ORF">TcWFU_000135</name>
</gene>